<keyword evidence="3" id="KW-0732">Signal</keyword>
<gene>
    <name evidence="4" type="ORF">Aau02nite_86500</name>
</gene>
<feature type="transmembrane region" description="Helical" evidence="2">
    <location>
        <begin position="322"/>
        <end position="342"/>
    </location>
</feature>
<sequence>MIRHAPLRRLLTVAVAAVVSAGGLLLGTAAPAAADPPLLNFGELCGVAQLRWDAGPVLGGEPIATTVLRNGMVLDEFAMGNRGEHRYGAGDGDIFVVRRAGLPDETFDYQVPDDCADAPRLALTAADECFSVMLRLQNSGSTAVDGLLLQTGHDPAGRALPPVEPGVTEVPVAVADGAVFRLVSGSVGPGAVLWLQHTFRRPAGCGPGAVRVTVADDCRGSRLELRNQAEGVVRVEVVVGGSAVPYARALAPGASDTVDLPLEPGSDLVVRDSVTGVRFAGHTTVAVPCASPSGSGPSGSAPPAAPGEPGGGQAGGLAVTGAGAGAFVAAGVLLAAGVALSLTARRRRVRFTTGD</sequence>
<feature type="region of interest" description="Disordered" evidence="1">
    <location>
        <begin position="290"/>
        <end position="313"/>
    </location>
</feature>
<dbReference type="Proteomes" id="UP000681340">
    <property type="component" value="Unassembled WGS sequence"/>
</dbReference>
<evidence type="ECO:0000256" key="2">
    <source>
        <dbReference type="SAM" id="Phobius"/>
    </source>
</evidence>
<dbReference type="RefSeq" id="WP_212994438.1">
    <property type="nucleotide sequence ID" value="NZ_BAABEA010000043.1"/>
</dbReference>
<evidence type="ECO:0000313" key="5">
    <source>
        <dbReference type="Proteomes" id="UP000681340"/>
    </source>
</evidence>
<feature type="signal peptide" evidence="3">
    <location>
        <begin position="1"/>
        <end position="34"/>
    </location>
</feature>
<keyword evidence="5" id="KW-1185">Reference proteome</keyword>
<reference evidence="4" key="1">
    <citation type="submission" date="2021-03" db="EMBL/GenBank/DDBJ databases">
        <title>Whole genome shotgun sequence of Actinoplanes auranticolor NBRC 12245.</title>
        <authorList>
            <person name="Komaki H."/>
            <person name="Tamura T."/>
        </authorList>
    </citation>
    <scope>NUCLEOTIDE SEQUENCE</scope>
    <source>
        <strain evidence="4">NBRC 12245</strain>
    </source>
</reference>
<proteinExistence type="predicted"/>
<dbReference type="AlphaFoldDB" id="A0A919SVE4"/>
<evidence type="ECO:0000313" key="4">
    <source>
        <dbReference type="EMBL" id="GIM79590.1"/>
    </source>
</evidence>
<keyword evidence="2" id="KW-1133">Transmembrane helix</keyword>
<protein>
    <recommendedName>
        <fullName evidence="6">LPXTG-motif cell wall-anchored protein</fullName>
    </recommendedName>
</protein>
<evidence type="ECO:0000256" key="1">
    <source>
        <dbReference type="SAM" id="MobiDB-lite"/>
    </source>
</evidence>
<comment type="caution">
    <text evidence="4">The sequence shown here is derived from an EMBL/GenBank/DDBJ whole genome shotgun (WGS) entry which is preliminary data.</text>
</comment>
<feature type="chain" id="PRO_5037916668" description="LPXTG-motif cell wall-anchored protein" evidence="3">
    <location>
        <begin position="35"/>
        <end position="355"/>
    </location>
</feature>
<feature type="compositionally biased region" description="Low complexity" evidence="1">
    <location>
        <begin position="290"/>
        <end position="302"/>
    </location>
</feature>
<accession>A0A919SVE4</accession>
<evidence type="ECO:0008006" key="6">
    <source>
        <dbReference type="Google" id="ProtNLM"/>
    </source>
</evidence>
<organism evidence="4 5">
    <name type="scientific">Actinoplanes auranticolor</name>
    <dbReference type="NCBI Taxonomy" id="47988"/>
    <lineage>
        <taxon>Bacteria</taxon>
        <taxon>Bacillati</taxon>
        <taxon>Actinomycetota</taxon>
        <taxon>Actinomycetes</taxon>
        <taxon>Micromonosporales</taxon>
        <taxon>Micromonosporaceae</taxon>
        <taxon>Actinoplanes</taxon>
    </lineage>
</organism>
<keyword evidence="2" id="KW-0472">Membrane</keyword>
<name>A0A919SVE4_9ACTN</name>
<keyword evidence="2" id="KW-0812">Transmembrane</keyword>
<evidence type="ECO:0000256" key="3">
    <source>
        <dbReference type="SAM" id="SignalP"/>
    </source>
</evidence>
<dbReference type="EMBL" id="BOQL01000083">
    <property type="protein sequence ID" value="GIM79590.1"/>
    <property type="molecule type" value="Genomic_DNA"/>
</dbReference>